<dbReference type="InterPro" id="IPR008775">
    <property type="entry name" value="Phytyl_CoA_dOase-like"/>
</dbReference>
<evidence type="ECO:0000313" key="3">
    <source>
        <dbReference type="EMBL" id="CAL4807671.1"/>
    </source>
</evidence>
<dbReference type="EMBL" id="CAMXCT010006805">
    <property type="protein sequence ID" value="CAI4020359.1"/>
    <property type="molecule type" value="Genomic_DNA"/>
</dbReference>
<sequence length="445" mass="49180">MGRLGPHGFDQWHRPKALSFRGARRFSRCSRAKDLTALETAKEVAEQTQQFALAEAIDRELVAKWLEGQTNDLDDYETFFRATESSGDLGSRHPMLEDWLAPLESYVHNEHRVRELHAQAEREGVKIYDLKYDRAAEAASSLHHRGFVALAALSPALLRRQRRLSAALLRRAARAQPGGNRGARRYSLGRSTMVPGTLELAQNPQVLEVLKAFWGSGCTVQCTGGDASFPGAQQQDLHADVPVKEVADQLYSYFDPENPERKFMELPAPVVKVYFAMVDMDQEVGPPRFLPGTHELTAKQDVPPFDPPGCVPLICPAGTAIIMDMRVWHGGTANKSSAARPMLSVHYAGPDYSEDVLKDGGSIPFFGTCYWSYHRGSLDQRGLESLPATGRELCKHLVADETVTCVNCNTPNLRPGRSALRSIGAPGGPWLCLNCWAAQKASIMR</sequence>
<dbReference type="SUPFAM" id="SSF51197">
    <property type="entry name" value="Clavaminate synthase-like"/>
    <property type="match status" value="1"/>
</dbReference>
<organism evidence="1">
    <name type="scientific">Cladocopium goreaui</name>
    <dbReference type="NCBI Taxonomy" id="2562237"/>
    <lineage>
        <taxon>Eukaryota</taxon>
        <taxon>Sar</taxon>
        <taxon>Alveolata</taxon>
        <taxon>Dinophyceae</taxon>
        <taxon>Suessiales</taxon>
        <taxon>Symbiodiniaceae</taxon>
        <taxon>Cladocopium</taxon>
    </lineage>
</organism>
<keyword evidence="3" id="KW-0223">Dioxygenase</keyword>
<name>A0A9P1GSB7_9DINO</name>
<reference evidence="2" key="2">
    <citation type="submission" date="2024-04" db="EMBL/GenBank/DDBJ databases">
        <authorList>
            <person name="Chen Y."/>
            <person name="Shah S."/>
            <person name="Dougan E. K."/>
            <person name="Thang M."/>
            <person name="Chan C."/>
        </authorList>
    </citation>
    <scope>NUCLEOTIDE SEQUENCE [LARGE SCALE GENOMIC DNA]</scope>
</reference>
<evidence type="ECO:0000313" key="4">
    <source>
        <dbReference type="Proteomes" id="UP001152797"/>
    </source>
</evidence>
<accession>A0A9P1GSB7</accession>
<dbReference type="OrthoDB" id="445007at2759"/>
<gene>
    <name evidence="1" type="ORF">C1SCF055_LOCUS44779</name>
</gene>
<protein>
    <submittedName>
        <fullName evidence="3">Phytanoyl-CoA dioxygenase family protein</fullName>
    </submittedName>
</protein>
<comment type="caution">
    <text evidence="1">The sequence shown here is derived from an EMBL/GenBank/DDBJ whole genome shotgun (WGS) entry which is preliminary data.</text>
</comment>
<dbReference type="EMBL" id="CAMXCT030006805">
    <property type="protein sequence ID" value="CAL4807671.1"/>
    <property type="molecule type" value="Genomic_DNA"/>
</dbReference>
<evidence type="ECO:0000313" key="1">
    <source>
        <dbReference type="EMBL" id="CAI4020359.1"/>
    </source>
</evidence>
<dbReference type="EMBL" id="CAMXCT020006805">
    <property type="protein sequence ID" value="CAL1173734.1"/>
    <property type="molecule type" value="Genomic_DNA"/>
</dbReference>
<dbReference type="PANTHER" id="PTHR37563:SF2">
    <property type="entry name" value="PHYTANOYL-COA DIOXYGENASE FAMILY PROTEIN (AFU_ORTHOLOGUE AFUA_2G03330)"/>
    <property type="match status" value="1"/>
</dbReference>
<dbReference type="PANTHER" id="PTHR37563">
    <property type="entry name" value="PHYTANOYL-COA DIOXYGENASE FAMILY PROTEIN (AFU_ORTHOLOGUE AFUA_2G03330)"/>
    <property type="match status" value="1"/>
</dbReference>
<dbReference type="Gene3D" id="2.60.120.620">
    <property type="entry name" value="q2cbj1_9rhob like domain"/>
    <property type="match status" value="1"/>
</dbReference>
<dbReference type="GO" id="GO:0051213">
    <property type="term" value="F:dioxygenase activity"/>
    <property type="evidence" value="ECO:0007669"/>
    <property type="project" value="UniProtKB-KW"/>
</dbReference>
<proteinExistence type="predicted"/>
<dbReference type="Proteomes" id="UP001152797">
    <property type="component" value="Unassembled WGS sequence"/>
</dbReference>
<keyword evidence="3" id="KW-0560">Oxidoreductase</keyword>
<dbReference type="Pfam" id="PF05721">
    <property type="entry name" value="PhyH"/>
    <property type="match status" value="1"/>
</dbReference>
<evidence type="ECO:0000313" key="2">
    <source>
        <dbReference type="EMBL" id="CAL1173734.1"/>
    </source>
</evidence>
<dbReference type="AlphaFoldDB" id="A0A9P1GSB7"/>
<reference evidence="1" key="1">
    <citation type="submission" date="2022-10" db="EMBL/GenBank/DDBJ databases">
        <authorList>
            <person name="Chen Y."/>
            <person name="Dougan E. K."/>
            <person name="Chan C."/>
            <person name="Rhodes N."/>
            <person name="Thang M."/>
        </authorList>
    </citation>
    <scope>NUCLEOTIDE SEQUENCE</scope>
</reference>
<keyword evidence="4" id="KW-1185">Reference proteome</keyword>
<dbReference type="InterPro" id="IPR051961">
    <property type="entry name" value="Fungal_Metabolite_Diox"/>
</dbReference>